<dbReference type="AlphaFoldDB" id="A5CX13"/>
<keyword evidence="2" id="KW-0812">Transmembrane</keyword>
<feature type="transmembrane region" description="Helical" evidence="2">
    <location>
        <begin position="6"/>
        <end position="23"/>
    </location>
</feature>
<evidence type="ECO:0000313" key="4">
    <source>
        <dbReference type="Proteomes" id="UP000000247"/>
    </source>
</evidence>
<dbReference type="RefSeq" id="WP_011929769.1">
    <property type="nucleotide sequence ID" value="NC_009465.1"/>
</dbReference>
<accession>A5CX13</accession>
<protein>
    <submittedName>
        <fullName evidence="3">Uncharacterized protein</fullName>
    </submittedName>
</protein>
<evidence type="ECO:0000256" key="1">
    <source>
        <dbReference type="SAM" id="Coils"/>
    </source>
</evidence>
<dbReference type="KEGG" id="vok:COSY_0377"/>
<sequence length="219" mass="25149">MENKSLFSSIALIITLIIGYFIHNNQVIQLNNKISNLKQEYNVKQIAKFPVTIRNSDTLENLNKQLIKTHSELKKAQDKLSLETSKGHVLNDEILQINNARIEIIDLKYLLTSIQKKLQTSDEKLKYLEGIFEEQNKNIITKNIAHIKKLKEASTSIVVTGLIVPAIGIATLISYTSEEIQNYCNNIKNTMNLEYKVFGKVISLNKNMRINYLQQCLRK</sequence>
<dbReference type="STRING" id="412965.COSY_0377"/>
<feature type="coiled-coil region" evidence="1">
    <location>
        <begin position="27"/>
        <end position="79"/>
    </location>
</feature>
<keyword evidence="2" id="KW-1133">Transmembrane helix</keyword>
<evidence type="ECO:0000256" key="2">
    <source>
        <dbReference type="SAM" id="Phobius"/>
    </source>
</evidence>
<dbReference type="OrthoDB" id="9793149at2"/>
<keyword evidence="4" id="KW-1185">Reference proteome</keyword>
<dbReference type="EMBL" id="AP009247">
    <property type="protein sequence ID" value="BAF61499.1"/>
    <property type="molecule type" value="Genomic_DNA"/>
</dbReference>
<proteinExistence type="predicted"/>
<organism evidence="3 4">
    <name type="scientific">Vesicomyosocius okutanii subsp. Calyptogena okutanii (strain HA)</name>
    <dbReference type="NCBI Taxonomy" id="412965"/>
    <lineage>
        <taxon>Bacteria</taxon>
        <taxon>Pseudomonadati</taxon>
        <taxon>Pseudomonadota</taxon>
        <taxon>Gammaproteobacteria</taxon>
        <taxon>Candidatus Pseudothioglobaceae</taxon>
        <taxon>Candidatus Vesicomyidisocius</taxon>
    </lineage>
</organism>
<keyword evidence="2" id="KW-0472">Membrane</keyword>
<name>A5CX13_VESOH</name>
<keyword evidence="1" id="KW-0175">Coiled coil</keyword>
<dbReference type="Proteomes" id="UP000000247">
    <property type="component" value="Chromosome"/>
</dbReference>
<reference evidence="4" key="1">
    <citation type="journal article" date="2007" name="Curr. Biol.">
        <title>Reduced genome of the thioautotrophic intracellular symbiont in a deep-sea clam, Calyptogena okutanii.</title>
        <authorList>
            <person name="Kuwahara H."/>
            <person name="Yoshida T."/>
            <person name="Takaki Y."/>
            <person name="Shimamura S."/>
            <person name="Nishi S."/>
            <person name="Harada M."/>
            <person name="Matsuyama K."/>
            <person name="Takishita K."/>
            <person name="Kawato M."/>
            <person name="Uematsu K."/>
            <person name="Fujiwara Y."/>
            <person name="Sato T."/>
            <person name="Kato C."/>
            <person name="Kitagawa M."/>
            <person name="Kato I."/>
            <person name="Maruyama T."/>
        </authorList>
    </citation>
    <scope>NUCLEOTIDE SEQUENCE [LARGE SCALE GENOMIC DNA]</scope>
    <source>
        <strain evidence="4">HA</strain>
    </source>
</reference>
<dbReference type="HOGENOM" id="CLU_1261019_0_0_6"/>
<evidence type="ECO:0000313" key="3">
    <source>
        <dbReference type="EMBL" id="BAF61499.1"/>
    </source>
</evidence>
<feature type="transmembrane region" description="Helical" evidence="2">
    <location>
        <begin position="157"/>
        <end position="175"/>
    </location>
</feature>
<gene>
    <name evidence="3" type="ordered locus">COSY_0377</name>
</gene>